<proteinExistence type="inferred from homology"/>
<evidence type="ECO:0000256" key="1">
    <source>
        <dbReference type="ARBA" id="ARBA00009085"/>
    </source>
</evidence>
<dbReference type="InterPro" id="IPR001394">
    <property type="entry name" value="Peptidase_C19_UCH"/>
</dbReference>
<evidence type="ECO:0000256" key="2">
    <source>
        <dbReference type="RuleBase" id="RU366025"/>
    </source>
</evidence>
<dbReference type="InterPro" id="IPR028889">
    <property type="entry name" value="USP"/>
</dbReference>
<dbReference type="Proteomes" id="UP001417504">
    <property type="component" value="Unassembled WGS sequence"/>
</dbReference>
<dbReference type="InterPro" id="IPR006615">
    <property type="entry name" value="Pept_C19_DUSP"/>
</dbReference>
<dbReference type="EC" id="3.4.19.12" evidence="2"/>
<protein>
    <recommendedName>
        <fullName evidence="2">Ubiquitin carboxyl-terminal hydrolase</fullName>
        <ecNumber evidence="2">3.4.19.12</ecNumber>
    </recommendedName>
</protein>
<dbReference type="Pfam" id="PF25242">
    <property type="entry name" value="Ubiquitin_UBP8"/>
    <property type="match status" value="1"/>
</dbReference>
<evidence type="ECO:0000259" key="4">
    <source>
        <dbReference type="PROSITE" id="PS50235"/>
    </source>
</evidence>
<reference evidence="6 7" key="1">
    <citation type="submission" date="2024-01" db="EMBL/GenBank/DDBJ databases">
        <title>Genome assemblies of Stephania.</title>
        <authorList>
            <person name="Yang L."/>
        </authorList>
    </citation>
    <scope>NUCLEOTIDE SEQUENCE [LARGE SCALE GENOMIC DNA]</scope>
    <source>
        <strain evidence="6">QJT</strain>
        <tissue evidence="6">Leaf</tissue>
    </source>
</reference>
<feature type="domain" description="DUSP" evidence="5">
    <location>
        <begin position="10"/>
        <end position="141"/>
    </location>
</feature>
<dbReference type="GO" id="GO:0006508">
    <property type="term" value="P:proteolysis"/>
    <property type="evidence" value="ECO:0007669"/>
    <property type="project" value="UniProtKB-KW"/>
</dbReference>
<sequence>MESSISASEFTPEHERLAIRGIAMAAESQSKEGDTFFLITHRWWQHWLDYVNRDLASAANDGSSSYGPENYESVGSSSLKRPSSIDNSDLIYDAASDDSNTAADLHDALVEGRDYILLPEQVWNQLFLWYGGGPTLPKKVINSGLSQTELAVEVYLLRLQLLVMPKGEHAAIRISKKETVRELHRKASEIFDFNLEQICIWDYYGHRKHALMNDMDKTLDDANIQMDQDILVEILGDGNDNAFGGYLSSVQENGSAEKESTSVLVESGLSTAGGLSTSKGVSRSCSSEMSQSQYLASPIGEVDNSYGNSSIATRGSSGGLTGLLNLGNTCFMNSAIQCLVHTPEFARYFREDYHPDINFTNSMGMVGELSLAFGELLRKLWAPGRTPIAPRPFKAKLARFAPQFSGYNQHDSQELLAFLLDGLHEDLNRAKHRPFTKSKNADGNPGEEEYWQNYIARNDSIIVDGLSKSSLVCPVCGKISVTFDPFLWLSLPLQYANTRSMTVTVFASDGSMLPTPCIVNVPKQGRCRDLIHAVGSACSLKLGEKLLLAEIRGHSIHRFLEDHLIPLSTVKDDDRLAAYKLPKFVKNSVFLQLLNRRQEQESSSVHSSKIWKPYGSPLVSLISRDDCVTGGDVQSMVQKMLNPMLRTGGPGQSDDLPNSSAIETTSQYQDVGSNEAGADSNASDLCKEKPIKLTSSSSVHIPIFIDWSEKQLENFDTHYFENLPEVLKYGPALKKARTEPLSLYSCLEAFLREEPLVTEDMWRCIMQCSESFIISKRQLYELYALSNHYGSMGSGHYTAHIKLLDENKWYNFDDSHVSLINEEEVKSAAAYVLFYRRVKSDDACTSNGS</sequence>
<dbReference type="SUPFAM" id="SSF143791">
    <property type="entry name" value="DUSP-like"/>
    <property type="match status" value="1"/>
</dbReference>
<comment type="function">
    <text evidence="2">Recognizes and hydrolyzes the peptide bond at the C-terminal Gly of ubiquitin. Involved in the processing of poly-ubiquitin precursors as well as that of ubiquitinated proteins.</text>
</comment>
<dbReference type="InterPro" id="IPR050185">
    <property type="entry name" value="Ub_carboxyl-term_hydrolase"/>
</dbReference>
<accession>A0AAP0E4W4</accession>
<dbReference type="InterPro" id="IPR038765">
    <property type="entry name" value="Papain-like_cys_pep_sf"/>
</dbReference>
<dbReference type="Pfam" id="PF06337">
    <property type="entry name" value="DUSP"/>
    <property type="match status" value="1"/>
</dbReference>
<evidence type="ECO:0000259" key="5">
    <source>
        <dbReference type="PROSITE" id="PS51283"/>
    </source>
</evidence>
<dbReference type="InterPro" id="IPR057372">
    <property type="entry name" value="Ubiquitin_UBP8/5"/>
</dbReference>
<comment type="similarity">
    <text evidence="1 2">Belongs to the peptidase C19 family.</text>
</comment>
<dbReference type="PROSITE" id="PS50235">
    <property type="entry name" value="USP_3"/>
    <property type="match status" value="1"/>
</dbReference>
<dbReference type="GO" id="GO:0004843">
    <property type="term" value="F:cysteine-type deubiquitinase activity"/>
    <property type="evidence" value="ECO:0007669"/>
    <property type="project" value="UniProtKB-UniRule"/>
</dbReference>
<dbReference type="PROSITE" id="PS00972">
    <property type="entry name" value="USP_1"/>
    <property type="match status" value="1"/>
</dbReference>
<keyword evidence="2" id="KW-0378">Hydrolase</keyword>
<dbReference type="PANTHER" id="PTHR21646:SF18">
    <property type="entry name" value="UBIQUITIN CARBOXYL-TERMINAL HYDROLASE 5"/>
    <property type="match status" value="1"/>
</dbReference>
<comment type="catalytic activity">
    <reaction evidence="2">
        <text>Thiol-dependent hydrolysis of ester, thioester, amide, peptide and isopeptide bonds formed by the C-terminal Gly of ubiquitin (a 76-residue protein attached to proteins as an intracellular targeting signal).</text>
        <dbReference type="EC" id="3.4.19.12"/>
    </reaction>
</comment>
<dbReference type="Gene3D" id="3.30.2230.10">
    <property type="entry name" value="DUSP-like"/>
    <property type="match status" value="1"/>
</dbReference>
<dbReference type="Gene3D" id="3.90.70.10">
    <property type="entry name" value="Cysteine proteinases"/>
    <property type="match status" value="2"/>
</dbReference>
<dbReference type="SMART" id="SM00695">
    <property type="entry name" value="DUSP"/>
    <property type="match status" value="1"/>
</dbReference>
<keyword evidence="2" id="KW-0788">Thiol protease</keyword>
<dbReference type="SUPFAM" id="SSF54001">
    <property type="entry name" value="Cysteine proteinases"/>
    <property type="match status" value="1"/>
</dbReference>
<evidence type="ECO:0000256" key="3">
    <source>
        <dbReference type="SAM" id="MobiDB-lite"/>
    </source>
</evidence>
<gene>
    <name evidence="6" type="ORF">Sjap_025273</name>
</gene>
<dbReference type="GO" id="GO:0016579">
    <property type="term" value="P:protein deubiquitination"/>
    <property type="evidence" value="ECO:0007669"/>
    <property type="project" value="InterPro"/>
</dbReference>
<name>A0AAP0E4W4_9MAGN</name>
<evidence type="ECO:0000313" key="6">
    <source>
        <dbReference type="EMBL" id="KAK9084862.1"/>
    </source>
</evidence>
<dbReference type="AlphaFoldDB" id="A0AAP0E4W4"/>
<keyword evidence="7" id="KW-1185">Reference proteome</keyword>
<dbReference type="Pfam" id="PF00443">
    <property type="entry name" value="UCH"/>
    <property type="match status" value="1"/>
</dbReference>
<dbReference type="InterPro" id="IPR018200">
    <property type="entry name" value="USP_CS"/>
</dbReference>
<dbReference type="PROSITE" id="PS51283">
    <property type="entry name" value="DUSP"/>
    <property type="match status" value="1"/>
</dbReference>
<evidence type="ECO:0000313" key="7">
    <source>
        <dbReference type="Proteomes" id="UP001417504"/>
    </source>
</evidence>
<dbReference type="InterPro" id="IPR035927">
    <property type="entry name" value="DUSP-like_sf"/>
</dbReference>
<keyword evidence="2" id="KW-0645">Protease</keyword>
<keyword evidence="2" id="KW-0833">Ubl conjugation pathway</keyword>
<dbReference type="PROSITE" id="PS00973">
    <property type="entry name" value="USP_2"/>
    <property type="match status" value="1"/>
</dbReference>
<dbReference type="Gene3D" id="3.10.20.90">
    <property type="entry name" value="Phosphatidylinositol 3-kinase Catalytic Subunit, Chain A, domain 1"/>
    <property type="match status" value="1"/>
</dbReference>
<dbReference type="EMBL" id="JBBNAE010000011">
    <property type="protein sequence ID" value="KAK9084862.1"/>
    <property type="molecule type" value="Genomic_DNA"/>
</dbReference>
<feature type="domain" description="USP" evidence="4">
    <location>
        <begin position="321"/>
        <end position="838"/>
    </location>
</feature>
<dbReference type="PANTHER" id="PTHR21646">
    <property type="entry name" value="UBIQUITIN CARBOXYL-TERMINAL HYDROLASE"/>
    <property type="match status" value="1"/>
</dbReference>
<feature type="region of interest" description="Disordered" evidence="3">
    <location>
        <begin position="61"/>
        <end position="83"/>
    </location>
</feature>
<comment type="caution">
    <text evidence="6">The sequence shown here is derived from an EMBL/GenBank/DDBJ whole genome shotgun (WGS) entry which is preliminary data.</text>
</comment>
<organism evidence="6 7">
    <name type="scientific">Stephania japonica</name>
    <dbReference type="NCBI Taxonomy" id="461633"/>
    <lineage>
        <taxon>Eukaryota</taxon>
        <taxon>Viridiplantae</taxon>
        <taxon>Streptophyta</taxon>
        <taxon>Embryophyta</taxon>
        <taxon>Tracheophyta</taxon>
        <taxon>Spermatophyta</taxon>
        <taxon>Magnoliopsida</taxon>
        <taxon>Ranunculales</taxon>
        <taxon>Menispermaceae</taxon>
        <taxon>Menispermoideae</taxon>
        <taxon>Cissampelideae</taxon>
        <taxon>Stephania</taxon>
    </lineage>
</organism>